<gene>
    <name evidence="7" type="ORF">EDC19_0579</name>
</gene>
<feature type="transmembrane region" description="Helical" evidence="5">
    <location>
        <begin position="90"/>
        <end position="114"/>
    </location>
</feature>
<protein>
    <submittedName>
        <fullName evidence="7">ABC-2 family transporter</fullName>
    </submittedName>
</protein>
<keyword evidence="2 5" id="KW-0812">Transmembrane</keyword>
<feature type="transmembrane region" description="Helical" evidence="5">
    <location>
        <begin position="154"/>
        <end position="181"/>
    </location>
</feature>
<dbReference type="Proteomes" id="UP000294545">
    <property type="component" value="Unassembled WGS sequence"/>
</dbReference>
<name>A0A4V2Q1M3_9FIRM</name>
<keyword evidence="8" id="KW-1185">Reference proteome</keyword>
<dbReference type="AlphaFoldDB" id="A0A4V2Q1M3"/>
<evidence type="ECO:0000259" key="6">
    <source>
        <dbReference type="Pfam" id="PF12698"/>
    </source>
</evidence>
<dbReference type="Pfam" id="PF12698">
    <property type="entry name" value="ABC2_membrane_3"/>
    <property type="match status" value="1"/>
</dbReference>
<feature type="transmembrane region" description="Helical" evidence="5">
    <location>
        <begin position="209"/>
        <end position="227"/>
    </location>
</feature>
<evidence type="ECO:0000256" key="4">
    <source>
        <dbReference type="ARBA" id="ARBA00023136"/>
    </source>
</evidence>
<evidence type="ECO:0000256" key="1">
    <source>
        <dbReference type="ARBA" id="ARBA00004141"/>
    </source>
</evidence>
<keyword evidence="4 5" id="KW-0472">Membrane</keyword>
<keyword evidence="3 5" id="KW-1133">Transmembrane helix</keyword>
<comment type="subcellular location">
    <subcellularLocation>
        <location evidence="1">Membrane</location>
        <topology evidence="1">Multi-pass membrane protein</topology>
    </subcellularLocation>
</comment>
<evidence type="ECO:0000256" key="5">
    <source>
        <dbReference type="SAM" id="Phobius"/>
    </source>
</evidence>
<dbReference type="GO" id="GO:0016020">
    <property type="term" value="C:membrane"/>
    <property type="evidence" value="ECO:0007669"/>
    <property type="project" value="UniProtKB-SubCell"/>
</dbReference>
<feature type="domain" description="ABC-2 type transporter transmembrane" evidence="6">
    <location>
        <begin position="47"/>
        <end position="225"/>
    </location>
</feature>
<dbReference type="RefSeq" id="WP_132280244.1">
    <property type="nucleotide sequence ID" value="NZ_SMGQ01000011.1"/>
</dbReference>
<feature type="transmembrane region" description="Helical" evidence="5">
    <location>
        <begin position="20"/>
        <end position="40"/>
    </location>
</feature>
<evidence type="ECO:0000313" key="7">
    <source>
        <dbReference type="EMBL" id="TCK98161.1"/>
    </source>
</evidence>
<dbReference type="OrthoDB" id="2966568at2"/>
<evidence type="ECO:0000256" key="2">
    <source>
        <dbReference type="ARBA" id="ARBA00022692"/>
    </source>
</evidence>
<feature type="transmembrane region" description="Helical" evidence="5">
    <location>
        <begin position="120"/>
        <end position="142"/>
    </location>
</feature>
<reference evidence="7 8" key="1">
    <citation type="submission" date="2019-03" db="EMBL/GenBank/DDBJ databases">
        <title>Genomic Encyclopedia of Type Strains, Phase IV (KMG-IV): sequencing the most valuable type-strain genomes for metagenomic binning, comparative biology and taxonomic classification.</title>
        <authorList>
            <person name="Goeker M."/>
        </authorList>
    </citation>
    <scope>NUCLEOTIDE SEQUENCE [LARGE SCALE GENOMIC DNA]</scope>
    <source>
        <strain evidence="7 8">DSM 24176</strain>
    </source>
</reference>
<evidence type="ECO:0000256" key="3">
    <source>
        <dbReference type="ARBA" id="ARBA00022989"/>
    </source>
</evidence>
<proteinExistence type="predicted"/>
<sequence>MSKFLTLLKCEEKRMLKYGITYASLAASFIWIIMIQIINVDTIDPYFPLFIFLDATMMSFLLIGVGMMFEKQEHALKSIMVLPMSKHYYLLSKIFATVLSSVLTLVILLAYGVSFRGLDINYIGITSGVILVAFVFACLGILCTYQSKDFTHLLMWVFIGTFLLAIPTVLQFFNVITATWFEYVQHFNPTKAALVVLMNTVTTQETNEFIISLSYLIGLSVVLYYFVSKKFDSYSVKEYGGE</sequence>
<comment type="caution">
    <text evidence="7">The sequence shown here is derived from an EMBL/GenBank/DDBJ whole genome shotgun (WGS) entry which is preliminary data.</text>
</comment>
<feature type="transmembrane region" description="Helical" evidence="5">
    <location>
        <begin position="46"/>
        <end position="69"/>
    </location>
</feature>
<dbReference type="EMBL" id="SMGQ01000011">
    <property type="protein sequence ID" value="TCK98161.1"/>
    <property type="molecule type" value="Genomic_DNA"/>
</dbReference>
<organism evidence="7 8">
    <name type="scientific">Natranaerovirga hydrolytica</name>
    <dbReference type="NCBI Taxonomy" id="680378"/>
    <lineage>
        <taxon>Bacteria</taxon>
        <taxon>Bacillati</taxon>
        <taxon>Bacillota</taxon>
        <taxon>Clostridia</taxon>
        <taxon>Lachnospirales</taxon>
        <taxon>Natranaerovirgaceae</taxon>
        <taxon>Natranaerovirga</taxon>
    </lineage>
</organism>
<dbReference type="GO" id="GO:0140359">
    <property type="term" value="F:ABC-type transporter activity"/>
    <property type="evidence" value="ECO:0007669"/>
    <property type="project" value="InterPro"/>
</dbReference>
<accession>A0A4V2Q1M3</accession>
<dbReference type="InterPro" id="IPR013525">
    <property type="entry name" value="ABC2_TM"/>
</dbReference>
<evidence type="ECO:0000313" key="8">
    <source>
        <dbReference type="Proteomes" id="UP000294545"/>
    </source>
</evidence>